<keyword evidence="1" id="KW-0238">DNA-binding</keyword>
<feature type="domain" description="SpoVT-AbrB" evidence="2">
    <location>
        <begin position="3"/>
        <end position="47"/>
    </location>
</feature>
<dbReference type="Proteomes" id="UP000614287">
    <property type="component" value="Unassembled WGS sequence"/>
</dbReference>
<name>A0A8J3CG82_9BURK</name>
<evidence type="ECO:0000313" key="3">
    <source>
        <dbReference type="EMBL" id="GHA66983.1"/>
    </source>
</evidence>
<accession>A0A8J3CG82</accession>
<evidence type="ECO:0000259" key="2">
    <source>
        <dbReference type="PROSITE" id="PS51740"/>
    </source>
</evidence>
<evidence type="ECO:0000313" key="4">
    <source>
        <dbReference type="Proteomes" id="UP000614287"/>
    </source>
</evidence>
<dbReference type="EMBL" id="BMZG01000002">
    <property type="protein sequence ID" value="GHA66983.1"/>
    <property type="molecule type" value="Genomic_DNA"/>
</dbReference>
<dbReference type="InterPro" id="IPR037914">
    <property type="entry name" value="SpoVT-AbrB_sf"/>
</dbReference>
<dbReference type="InterPro" id="IPR007159">
    <property type="entry name" value="SpoVT-AbrB_dom"/>
</dbReference>
<sequence>MKTTLRKMGNSTGVIIPKPFLTELGFESNEVEMTVEDNAIVIRKPAKQARVGWAQASMVLASGGEDHLQWPSFANRASEDVTW</sequence>
<gene>
    <name evidence="3" type="ORF">GCM10009007_04420</name>
</gene>
<dbReference type="AlphaFoldDB" id="A0A8J3CG82"/>
<protein>
    <recommendedName>
        <fullName evidence="2">SpoVT-AbrB domain-containing protein</fullName>
    </recommendedName>
</protein>
<dbReference type="Pfam" id="PF04014">
    <property type="entry name" value="MazE_antitoxin"/>
    <property type="match status" value="1"/>
</dbReference>
<reference evidence="3" key="1">
    <citation type="journal article" date="2014" name="Int. J. Syst. Evol. Microbiol.">
        <title>Complete genome sequence of Corynebacterium casei LMG S-19264T (=DSM 44701T), isolated from a smear-ripened cheese.</title>
        <authorList>
            <consortium name="US DOE Joint Genome Institute (JGI-PGF)"/>
            <person name="Walter F."/>
            <person name="Albersmeier A."/>
            <person name="Kalinowski J."/>
            <person name="Ruckert C."/>
        </authorList>
    </citation>
    <scope>NUCLEOTIDE SEQUENCE</scope>
    <source>
        <strain evidence="3">KCTC 32501</strain>
    </source>
</reference>
<dbReference type="PROSITE" id="PS51740">
    <property type="entry name" value="SPOVT_ABRB"/>
    <property type="match status" value="1"/>
</dbReference>
<dbReference type="RefSeq" id="WP_189490915.1">
    <property type="nucleotide sequence ID" value="NZ_BMZG01000002.1"/>
</dbReference>
<dbReference type="SUPFAM" id="SSF89447">
    <property type="entry name" value="AbrB/MazE/MraZ-like"/>
    <property type="match status" value="1"/>
</dbReference>
<dbReference type="GO" id="GO:0003677">
    <property type="term" value="F:DNA binding"/>
    <property type="evidence" value="ECO:0007669"/>
    <property type="project" value="UniProtKB-UniRule"/>
</dbReference>
<keyword evidence="4" id="KW-1185">Reference proteome</keyword>
<dbReference type="SMART" id="SM00966">
    <property type="entry name" value="SpoVT_AbrB"/>
    <property type="match status" value="1"/>
</dbReference>
<reference evidence="3" key="2">
    <citation type="submission" date="2020-09" db="EMBL/GenBank/DDBJ databases">
        <authorList>
            <person name="Sun Q."/>
            <person name="Kim S."/>
        </authorList>
    </citation>
    <scope>NUCLEOTIDE SEQUENCE</scope>
    <source>
        <strain evidence="3">KCTC 32501</strain>
    </source>
</reference>
<comment type="caution">
    <text evidence="3">The sequence shown here is derived from an EMBL/GenBank/DDBJ whole genome shotgun (WGS) entry which is preliminary data.</text>
</comment>
<dbReference type="Gene3D" id="2.10.260.10">
    <property type="match status" value="1"/>
</dbReference>
<organism evidence="3 4">
    <name type="scientific">Formosimonas limnophila</name>
    <dbReference type="NCBI Taxonomy" id="1384487"/>
    <lineage>
        <taxon>Bacteria</taxon>
        <taxon>Pseudomonadati</taxon>
        <taxon>Pseudomonadota</taxon>
        <taxon>Betaproteobacteria</taxon>
        <taxon>Burkholderiales</taxon>
        <taxon>Burkholderiaceae</taxon>
        <taxon>Formosimonas</taxon>
    </lineage>
</organism>
<proteinExistence type="predicted"/>
<evidence type="ECO:0000256" key="1">
    <source>
        <dbReference type="PROSITE-ProRule" id="PRU01076"/>
    </source>
</evidence>